<proteinExistence type="predicted"/>
<accession>A0ABV8LU40</accession>
<name>A0ABV8LU40_9ACTN</name>
<dbReference type="EMBL" id="JBHSAY010000015">
    <property type="protein sequence ID" value="MFC4134582.1"/>
    <property type="molecule type" value="Genomic_DNA"/>
</dbReference>
<sequence>MRSCCDCARSSAAQISSAAAPRYRPTGLRSPSPGPPAYGAGMPHVKEGSDMATSTEELRFRATGQDAGAGRMFDKLGDKADDAKDEVKGFDRQLGKLDEQLDLTKLHLAVLLDEFDRTGDKTLFKDIRKDRSTISFLEKLRKEMRGVGDDAEEVAPVIRRNLLGSLRDALSSLPSELKGSLIIGAAGTGAVMAPLLGAAIGGAVLGGVGTGGIIGGIALAAQDDRVAAAGKELGQHLLGQLQSNGQSFVAPLLVAIGEVDDATTGLLADVGDEFRGLSKLVVPLSQGLGGLIRNLGPGLSDALEASEPIIRAVSEELPELGDSISYMLQAISSQSDGATLGWISLLNIVEEGVEGFGNIVGALSATYEWLVRTTHAVAEGEAGFLGIAAAIAPFGLATGWVDDQTQSLIEDLDKAKASNDTLVGGFDDLANSTDRARRAMVDFSQSVEDQFDPTANLIHRLQDVKDRQREYSEAVREHGRNSREAKEANLALAQAILAASSASAAAAGTFDGKLTPALRATLKAGGLTDAQLADIEKQALAAHRALDKYADVYKARAILEFSEYRAGERNPSGRASGGPVEAGRTYLVGENGPELVTPTASGYVHTAQQTQAMLSSGTGDVGAGSGSVQVAVTVSLDPSLIGHSRDLAASLVQMLRYETRTTAGGDVQVMFGQAR</sequence>
<feature type="region of interest" description="Disordered" evidence="1">
    <location>
        <begin position="16"/>
        <end position="54"/>
    </location>
</feature>
<evidence type="ECO:0000313" key="2">
    <source>
        <dbReference type="EMBL" id="MFC4134582.1"/>
    </source>
</evidence>
<organism evidence="2 3">
    <name type="scientific">Hamadaea flava</name>
    <dbReference type="NCBI Taxonomy" id="1742688"/>
    <lineage>
        <taxon>Bacteria</taxon>
        <taxon>Bacillati</taxon>
        <taxon>Actinomycetota</taxon>
        <taxon>Actinomycetes</taxon>
        <taxon>Micromonosporales</taxon>
        <taxon>Micromonosporaceae</taxon>
        <taxon>Hamadaea</taxon>
    </lineage>
</organism>
<evidence type="ECO:0000313" key="3">
    <source>
        <dbReference type="Proteomes" id="UP001595816"/>
    </source>
</evidence>
<gene>
    <name evidence="2" type="ORF">ACFOZ4_28565</name>
</gene>
<protein>
    <recommendedName>
        <fullName evidence="4">Tail tape measure protein</fullName>
    </recommendedName>
</protein>
<evidence type="ECO:0000256" key="1">
    <source>
        <dbReference type="SAM" id="MobiDB-lite"/>
    </source>
</evidence>
<reference evidence="3" key="1">
    <citation type="journal article" date="2019" name="Int. J. Syst. Evol. Microbiol.">
        <title>The Global Catalogue of Microorganisms (GCM) 10K type strain sequencing project: providing services to taxonomists for standard genome sequencing and annotation.</title>
        <authorList>
            <consortium name="The Broad Institute Genomics Platform"/>
            <consortium name="The Broad Institute Genome Sequencing Center for Infectious Disease"/>
            <person name="Wu L."/>
            <person name="Ma J."/>
        </authorList>
    </citation>
    <scope>NUCLEOTIDE SEQUENCE [LARGE SCALE GENOMIC DNA]</scope>
    <source>
        <strain evidence="3">CGMCC 4.7289</strain>
    </source>
</reference>
<dbReference type="Proteomes" id="UP001595816">
    <property type="component" value="Unassembled WGS sequence"/>
</dbReference>
<dbReference type="RefSeq" id="WP_382190778.1">
    <property type="nucleotide sequence ID" value="NZ_JBHSAY010000015.1"/>
</dbReference>
<keyword evidence="3" id="KW-1185">Reference proteome</keyword>
<evidence type="ECO:0008006" key="4">
    <source>
        <dbReference type="Google" id="ProtNLM"/>
    </source>
</evidence>
<comment type="caution">
    <text evidence="2">The sequence shown here is derived from an EMBL/GenBank/DDBJ whole genome shotgun (WGS) entry which is preliminary data.</text>
</comment>